<comment type="caution">
    <text evidence="4">The sequence shown here is derived from an EMBL/GenBank/DDBJ whole genome shotgun (WGS) entry which is preliminary data.</text>
</comment>
<evidence type="ECO:0000259" key="3">
    <source>
        <dbReference type="PROSITE" id="PS51186"/>
    </source>
</evidence>
<dbReference type="Proteomes" id="UP000316252">
    <property type="component" value="Unassembled WGS sequence"/>
</dbReference>
<dbReference type="InterPro" id="IPR050832">
    <property type="entry name" value="Bact_Acetyltransf"/>
</dbReference>
<dbReference type="GO" id="GO:0016747">
    <property type="term" value="F:acyltransferase activity, transferring groups other than amino-acyl groups"/>
    <property type="evidence" value="ECO:0007669"/>
    <property type="project" value="InterPro"/>
</dbReference>
<feature type="domain" description="N-acetyltransferase" evidence="3">
    <location>
        <begin position="64"/>
        <end position="160"/>
    </location>
</feature>
<accession>A0A506Y0B2</accession>
<dbReference type="PANTHER" id="PTHR43877">
    <property type="entry name" value="AMINOALKYLPHOSPHONATE N-ACETYLTRANSFERASE-RELATED-RELATED"/>
    <property type="match status" value="1"/>
</dbReference>
<evidence type="ECO:0000313" key="5">
    <source>
        <dbReference type="Proteomes" id="UP000316252"/>
    </source>
</evidence>
<sequence length="169" mass="17422">MRSELASPHTFYLVAERDGAREVAGPPAVAGAGRSGGAGPVGAEVVGTVPPLPPSGSASASASHIVGYAGLSAPSSAEQGDVQNIAVVAELRGAGLGRHLLRRLVAEAERRGLSDVLLEVRIDNSVAQSLYAAEGFEQIAIRPRYYRGAIDAVIMRKQLAVDPTEEASP</sequence>
<dbReference type="InterPro" id="IPR000182">
    <property type="entry name" value="GNAT_dom"/>
</dbReference>
<dbReference type="OrthoDB" id="529907at2"/>
<keyword evidence="2" id="KW-0012">Acyltransferase</keyword>
<evidence type="ECO:0000256" key="2">
    <source>
        <dbReference type="ARBA" id="ARBA00023315"/>
    </source>
</evidence>
<keyword evidence="5" id="KW-1185">Reference proteome</keyword>
<organism evidence="4 5">
    <name type="scientific">Schumannella soli</name>
    <dbReference type="NCBI Taxonomy" id="2590779"/>
    <lineage>
        <taxon>Bacteria</taxon>
        <taxon>Bacillati</taxon>
        <taxon>Actinomycetota</taxon>
        <taxon>Actinomycetes</taxon>
        <taxon>Micrococcales</taxon>
        <taxon>Microbacteriaceae</taxon>
        <taxon>Schumannella</taxon>
    </lineage>
</organism>
<dbReference type="SUPFAM" id="SSF55729">
    <property type="entry name" value="Acyl-CoA N-acyltransferases (Nat)"/>
    <property type="match status" value="1"/>
</dbReference>
<protein>
    <submittedName>
        <fullName evidence="4">GNAT family N-acetyltransferase</fullName>
    </submittedName>
</protein>
<name>A0A506Y0B2_9MICO</name>
<dbReference type="Gene3D" id="3.40.630.30">
    <property type="match status" value="1"/>
</dbReference>
<dbReference type="InterPro" id="IPR016181">
    <property type="entry name" value="Acyl_CoA_acyltransferase"/>
</dbReference>
<evidence type="ECO:0000256" key="1">
    <source>
        <dbReference type="ARBA" id="ARBA00022679"/>
    </source>
</evidence>
<keyword evidence="1 4" id="KW-0808">Transferase</keyword>
<dbReference type="Pfam" id="PF00583">
    <property type="entry name" value="Acetyltransf_1"/>
    <property type="match status" value="1"/>
</dbReference>
<dbReference type="EMBL" id="VHQG01000004">
    <property type="protein sequence ID" value="TPW74917.1"/>
    <property type="molecule type" value="Genomic_DNA"/>
</dbReference>
<gene>
    <name evidence="4" type="ORF">FJ657_14155</name>
</gene>
<dbReference type="CDD" id="cd04301">
    <property type="entry name" value="NAT_SF"/>
    <property type="match status" value="1"/>
</dbReference>
<dbReference type="PROSITE" id="PS51186">
    <property type="entry name" value="GNAT"/>
    <property type="match status" value="1"/>
</dbReference>
<reference evidence="4 5" key="1">
    <citation type="submission" date="2019-06" db="EMBL/GenBank/DDBJ databases">
        <authorList>
            <person name="Li F."/>
        </authorList>
    </citation>
    <scope>NUCLEOTIDE SEQUENCE [LARGE SCALE GENOMIC DNA]</scope>
    <source>
        <strain evidence="4 5">10F1D-1</strain>
    </source>
</reference>
<dbReference type="AlphaFoldDB" id="A0A506Y0B2"/>
<evidence type="ECO:0000313" key="4">
    <source>
        <dbReference type="EMBL" id="TPW74917.1"/>
    </source>
</evidence>
<proteinExistence type="predicted"/>